<dbReference type="SUPFAM" id="SSF55729">
    <property type="entry name" value="Acyl-CoA N-acyltransferases (Nat)"/>
    <property type="match status" value="1"/>
</dbReference>
<protein>
    <submittedName>
        <fullName evidence="2">GNAT family N-acetyltransferase</fullName>
        <ecNumber evidence="2">2.3.-.-</ecNumber>
    </submittedName>
</protein>
<dbReference type="Pfam" id="PF13302">
    <property type="entry name" value="Acetyltransf_3"/>
    <property type="match status" value="1"/>
</dbReference>
<evidence type="ECO:0000259" key="1">
    <source>
        <dbReference type="PROSITE" id="PS51186"/>
    </source>
</evidence>
<gene>
    <name evidence="2" type="ORF">ACFSDB_08020</name>
</gene>
<keyword evidence="3" id="KW-1185">Reference proteome</keyword>
<evidence type="ECO:0000313" key="2">
    <source>
        <dbReference type="EMBL" id="MFD1862875.1"/>
    </source>
</evidence>
<evidence type="ECO:0000313" key="3">
    <source>
        <dbReference type="Proteomes" id="UP001597273"/>
    </source>
</evidence>
<dbReference type="InterPro" id="IPR000182">
    <property type="entry name" value="GNAT_dom"/>
</dbReference>
<proteinExistence type="predicted"/>
<dbReference type="Proteomes" id="UP001597273">
    <property type="component" value="Unassembled WGS sequence"/>
</dbReference>
<accession>A0ABW4QGZ6</accession>
<dbReference type="PROSITE" id="PS51186">
    <property type="entry name" value="GNAT"/>
    <property type="match status" value="1"/>
</dbReference>
<sequence length="303" mass="34737">MEHTIRTLKMEDLPYLEAMQTGIEDDYVKRIFERLVTTENNRLFGLFLGEQLASVCGYTIFAGSYAMIGRIRSDIRYRGKDLATKLTAHVLKAAFELPNIQWVGANTQEENAPARRVLEKLGLYEHPPLYGAITNDLSPFIGDAPMWAELLDADQKKEWLGRLYIEPGVVFPYECYYLFPASEALFSDKNFTEWQFFENPAKDRVLILKKDFKKHYYLHAVYPWNDLCSQPGLWETISDGYAQYAEQAPEETFVWMDLSKEQAAALPEGHAFELPSAWVLYGVPRSSFNTMKTDSLSAAGKHN</sequence>
<keyword evidence="2" id="KW-0012">Acyltransferase</keyword>
<name>A0ABW4QGZ6_9BACL</name>
<dbReference type="RefSeq" id="WP_204891785.1">
    <property type="nucleotide sequence ID" value="NZ_JBHUFW010000005.1"/>
</dbReference>
<keyword evidence="2" id="KW-0808">Transferase</keyword>
<reference evidence="3" key="1">
    <citation type="journal article" date="2019" name="Int. J. Syst. Evol. Microbiol.">
        <title>The Global Catalogue of Microorganisms (GCM) 10K type strain sequencing project: providing services to taxonomists for standard genome sequencing and annotation.</title>
        <authorList>
            <consortium name="The Broad Institute Genomics Platform"/>
            <consortium name="The Broad Institute Genome Sequencing Center for Infectious Disease"/>
            <person name="Wu L."/>
            <person name="Ma J."/>
        </authorList>
    </citation>
    <scope>NUCLEOTIDE SEQUENCE [LARGE SCALE GENOMIC DNA]</scope>
    <source>
        <strain evidence="3">CGMCC 1.15475</strain>
    </source>
</reference>
<dbReference type="Gene3D" id="3.40.630.30">
    <property type="match status" value="1"/>
</dbReference>
<dbReference type="GO" id="GO:0016746">
    <property type="term" value="F:acyltransferase activity"/>
    <property type="evidence" value="ECO:0007669"/>
    <property type="project" value="UniProtKB-KW"/>
</dbReference>
<dbReference type="EC" id="2.3.-.-" evidence="2"/>
<organism evidence="2 3">
    <name type="scientific">Planococcus chinensis</name>
    <dbReference type="NCBI Taxonomy" id="272917"/>
    <lineage>
        <taxon>Bacteria</taxon>
        <taxon>Bacillati</taxon>
        <taxon>Bacillota</taxon>
        <taxon>Bacilli</taxon>
        <taxon>Bacillales</taxon>
        <taxon>Caryophanaceae</taxon>
        <taxon>Planococcus</taxon>
    </lineage>
</organism>
<feature type="domain" description="N-acetyltransferase" evidence="1">
    <location>
        <begin position="3"/>
        <end position="151"/>
    </location>
</feature>
<dbReference type="InterPro" id="IPR016181">
    <property type="entry name" value="Acyl_CoA_acyltransferase"/>
</dbReference>
<dbReference type="EMBL" id="JBHUFW010000005">
    <property type="protein sequence ID" value="MFD1862875.1"/>
    <property type="molecule type" value="Genomic_DNA"/>
</dbReference>
<comment type="caution">
    <text evidence="2">The sequence shown here is derived from an EMBL/GenBank/DDBJ whole genome shotgun (WGS) entry which is preliminary data.</text>
</comment>